<dbReference type="GO" id="GO:0004364">
    <property type="term" value="F:glutathione transferase activity"/>
    <property type="evidence" value="ECO:0007669"/>
    <property type="project" value="InterPro"/>
</dbReference>
<dbReference type="Gene3D" id="3.40.30.10">
    <property type="entry name" value="Glutaredoxin"/>
    <property type="match status" value="1"/>
</dbReference>
<dbReference type="eggNOG" id="KOG2903">
    <property type="taxonomic scope" value="Eukaryota"/>
</dbReference>
<dbReference type="SFLD" id="SFLDG01206">
    <property type="entry name" value="Xi.1"/>
    <property type="match status" value="1"/>
</dbReference>
<proteinExistence type="inferred from homology"/>
<dbReference type="InterPro" id="IPR004045">
    <property type="entry name" value="Glutathione_S-Trfase_N"/>
</dbReference>
<dbReference type="VEuPathDB" id="FungiDB:MGG_02244"/>
<dbReference type="STRING" id="242507.G4MPQ3"/>
<name>G4MPQ3_PYRO7</name>
<dbReference type="GO" id="GO:0005737">
    <property type="term" value="C:cytoplasm"/>
    <property type="evidence" value="ECO:0007669"/>
    <property type="project" value="TreeGrafter"/>
</dbReference>
<dbReference type="AlphaFoldDB" id="G4MPQ3"/>
<dbReference type="InParanoid" id="G4MPQ3"/>
<evidence type="ECO:0000259" key="2">
    <source>
        <dbReference type="Pfam" id="PF13409"/>
    </source>
</evidence>
<dbReference type="InterPro" id="IPR040079">
    <property type="entry name" value="Glutathione_S-Trfase"/>
</dbReference>
<dbReference type="OrthoDB" id="2309723at2759"/>
<dbReference type="PANTHER" id="PTHR32419:SF23">
    <property type="entry name" value="GLUTATHIONE S-TRANSFERASE (EUROFUNG)"/>
    <property type="match status" value="1"/>
</dbReference>
<accession>G4MPQ3</accession>
<dbReference type="Proteomes" id="UP000009058">
    <property type="component" value="Chromosome 1"/>
</dbReference>
<keyword evidence="3" id="KW-0808">Transferase</keyword>
<dbReference type="GeneID" id="2681341"/>
<organism evidence="3 4">
    <name type="scientific">Pyricularia oryzae (strain 70-15 / ATCC MYA-4617 / FGSC 8958)</name>
    <name type="common">Rice blast fungus</name>
    <name type="synonym">Magnaporthe oryzae</name>
    <dbReference type="NCBI Taxonomy" id="242507"/>
    <lineage>
        <taxon>Eukaryota</taxon>
        <taxon>Fungi</taxon>
        <taxon>Dikarya</taxon>
        <taxon>Ascomycota</taxon>
        <taxon>Pezizomycotina</taxon>
        <taxon>Sordariomycetes</taxon>
        <taxon>Sordariomycetidae</taxon>
        <taxon>Magnaporthales</taxon>
        <taxon>Pyriculariaceae</taxon>
        <taxon>Pyricularia</taxon>
    </lineage>
</organism>
<gene>
    <name evidence="3" type="ORF">MGG_02244</name>
</gene>
<evidence type="ECO:0000313" key="3">
    <source>
        <dbReference type="EMBL" id="EHA56403.1"/>
    </source>
</evidence>
<dbReference type="Pfam" id="PF13410">
    <property type="entry name" value="GST_C_2"/>
    <property type="match status" value="1"/>
</dbReference>
<dbReference type="SFLD" id="SFLDG01148">
    <property type="entry name" value="Xi_(cytGST)"/>
    <property type="match status" value="1"/>
</dbReference>
<protein>
    <submittedName>
        <fullName evidence="3">Glutathione S-transferase Gst3</fullName>
    </submittedName>
</protein>
<dbReference type="RefSeq" id="XP_003709015.1">
    <property type="nucleotide sequence ID" value="XM_003708967.1"/>
</dbReference>
<reference key="2">
    <citation type="submission" date="2011-05" db="EMBL/GenBank/DDBJ databases">
        <title>The Genome Sequence of Magnaporthe oryzae 70-15.</title>
        <authorList>
            <consortium name="The Broad Institute Genome Sequencing Platform"/>
            <person name="Ma L.-J."/>
            <person name="Dead R."/>
            <person name="Young S.K."/>
            <person name="Zeng Q."/>
            <person name="Gargeya S."/>
            <person name="Fitzgerald M."/>
            <person name="Haas B."/>
            <person name="Abouelleil A."/>
            <person name="Alvarado L."/>
            <person name="Arachchi H.M."/>
            <person name="Berlin A."/>
            <person name="Brown A."/>
            <person name="Chapman S.B."/>
            <person name="Chen Z."/>
            <person name="Dunbar C."/>
            <person name="Freedman E."/>
            <person name="Gearin G."/>
            <person name="Gellesch M."/>
            <person name="Goldberg J."/>
            <person name="Griggs A."/>
            <person name="Gujja S."/>
            <person name="Heiman D."/>
            <person name="Howarth C."/>
            <person name="Larson L."/>
            <person name="Lui A."/>
            <person name="MacDonald P.J.P."/>
            <person name="Mehta T."/>
            <person name="Montmayeur A."/>
            <person name="Murphy C."/>
            <person name="Neiman D."/>
            <person name="Pearson M."/>
            <person name="Priest M."/>
            <person name="Roberts A."/>
            <person name="Saif S."/>
            <person name="Shea T."/>
            <person name="Shenoy N."/>
            <person name="Sisk P."/>
            <person name="Stolte C."/>
            <person name="Sykes S."/>
            <person name="Yandava C."/>
            <person name="Wortman J."/>
            <person name="Nusbaum C."/>
            <person name="Birren B."/>
        </authorList>
    </citation>
    <scope>NUCLEOTIDE SEQUENCE</scope>
    <source>
        <strain>70-15</strain>
    </source>
</reference>
<sequence>MMTVSVTLIDTSHTSKYGIRIGTFAKMASKGAFEVQAIPAPGIMEANRRADIRAELVGGLGWSTSPNCTSCGKEQTLAAQGRALGTADSWHGKITAEGPFTPEVGRYRLYIGLFCPYAHRANLIRHLKGLKDIIPLTTVKPYPKGNDKGYPGWQFPATADEYPGSDLDPLFGAKYLHELYFKDDPDYKGVYSVPLLWDTKTNAAVNNESLELLRDLQTSFNSLLPEGSAERELTVYPDDLRPQIDEVSAWLLPHLCNGVYRAGFNSTQEGYDASVPFVFAALNKLERLIRSNGGPYILGSRLTELDITAYATVVRFDTIYVQHFKCNLGTVRHDYPQVNNWLKNLYWNVPGFRETTDFRHIKENYTKSHASINPLAITPMGPWPEVEEGYESDLSKSTCTAAALSGTQPASMTSLASSDLPPAPVVDVVVAHVGHGAPQVDEDGRAARELLPGVAHAAKEVTRTRIALEALQLGTLSRASHQQRRRE</sequence>
<dbReference type="Gene3D" id="1.20.1050.10">
    <property type="match status" value="1"/>
</dbReference>
<dbReference type="CDD" id="cd03190">
    <property type="entry name" value="GST_C_Omega_like"/>
    <property type="match status" value="1"/>
</dbReference>
<dbReference type="SUPFAM" id="SSF52833">
    <property type="entry name" value="Thioredoxin-like"/>
    <property type="match status" value="1"/>
</dbReference>
<dbReference type="SUPFAM" id="SSF47616">
    <property type="entry name" value="GST C-terminal domain-like"/>
    <property type="match status" value="1"/>
</dbReference>
<dbReference type="PANTHER" id="PTHR32419">
    <property type="entry name" value="GLUTATHIONYL-HYDROQUINONE REDUCTASE"/>
    <property type="match status" value="1"/>
</dbReference>
<dbReference type="HOGENOM" id="CLU_560283_0_0_1"/>
<dbReference type="Pfam" id="PF13409">
    <property type="entry name" value="GST_N_2"/>
    <property type="match status" value="1"/>
</dbReference>
<dbReference type="InterPro" id="IPR036282">
    <property type="entry name" value="Glutathione-S-Trfase_C_sf"/>
</dbReference>
<dbReference type="SFLD" id="SFLDS00019">
    <property type="entry name" value="Glutathione_Transferase_(cytos"/>
    <property type="match status" value="1"/>
</dbReference>
<evidence type="ECO:0000313" key="4">
    <source>
        <dbReference type="Proteomes" id="UP000009058"/>
    </source>
</evidence>
<dbReference type="InterPro" id="IPR047047">
    <property type="entry name" value="GST_Omega-like_C"/>
</dbReference>
<dbReference type="InterPro" id="IPR036249">
    <property type="entry name" value="Thioredoxin-like_sf"/>
</dbReference>
<feature type="domain" description="GST N-terminal" evidence="2">
    <location>
        <begin position="114"/>
        <end position="217"/>
    </location>
</feature>
<comment type="similarity">
    <text evidence="1">Belongs to the GST superfamily.</text>
</comment>
<reference evidence="3 4" key="1">
    <citation type="journal article" date="2005" name="Nature">
        <title>The genome sequence of the rice blast fungus Magnaporthe grisea.</title>
        <authorList>
            <person name="Dean R.A."/>
            <person name="Talbot N.J."/>
            <person name="Ebbole D.J."/>
            <person name="Farman M.L."/>
            <person name="Mitchell T.K."/>
            <person name="Orbach M.J."/>
            <person name="Thon M."/>
            <person name="Kulkarni R."/>
            <person name="Xu J.R."/>
            <person name="Pan H."/>
            <person name="Read N.D."/>
            <person name="Lee Y.H."/>
            <person name="Carbone I."/>
            <person name="Brown D."/>
            <person name="Oh Y.Y."/>
            <person name="Donofrio N."/>
            <person name="Jeong J.S."/>
            <person name="Soanes D.M."/>
            <person name="Djonovic S."/>
            <person name="Kolomiets E."/>
            <person name="Rehmeyer C."/>
            <person name="Li W."/>
            <person name="Harding M."/>
            <person name="Kim S."/>
            <person name="Lebrun M.H."/>
            <person name="Bohnert H."/>
            <person name="Coughlan S."/>
            <person name="Butler J."/>
            <person name="Calvo S."/>
            <person name="Ma L.J."/>
            <person name="Nicol R."/>
            <person name="Purcell S."/>
            <person name="Nusbaum C."/>
            <person name="Galagan J.E."/>
            <person name="Birren B.W."/>
        </authorList>
    </citation>
    <scope>NUCLEOTIDE SEQUENCE [LARGE SCALE GENOMIC DNA]</scope>
    <source>
        <strain evidence="4">70-15 / ATCC MYA-4617 / FGSC 8958</strain>
    </source>
</reference>
<dbReference type="EMBL" id="CM001231">
    <property type="protein sequence ID" value="EHA56403.1"/>
    <property type="molecule type" value="Genomic_DNA"/>
</dbReference>
<dbReference type="InterPro" id="IPR016639">
    <property type="entry name" value="GST_Omega/GSH"/>
</dbReference>
<keyword evidence="4" id="KW-1185">Reference proteome</keyword>
<evidence type="ECO:0000256" key="1">
    <source>
        <dbReference type="ARBA" id="ARBA00007409"/>
    </source>
</evidence>